<accession>A0AAQ1P6D2</accession>
<evidence type="ECO:0000313" key="2">
    <source>
        <dbReference type="Proteomes" id="UP000294335"/>
    </source>
</evidence>
<dbReference type="AlphaFoldDB" id="A0AAQ1P6D2"/>
<dbReference type="EMBL" id="OPYN01000070">
    <property type="protein sequence ID" value="SPO60014.1"/>
    <property type="molecule type" value="Genomic_DNA"/>
</dbReference>
<comment type="caution">
    <text evidence="1">The sequence shown here is derived from an EMBL/GenBank/DDBJ whole genome shotgun (WGS) entry which is preliminary data.</text>
</comment>
<name>A0AAQ1P6D2_9PSED</name>
<proteinExistence type="predicted"/>
<organism evidence="1 2">
    <name type="scientific">Pseudomonas inefficax</name>
    <dbReference type="NCBI Taxonomy" id="2078786"/>
    <lineage>
        <taxon>Bacteria</taxon>
        <taxon>Pseudomonadati</taxon>
        <taxon>Pseudomonadota</taxon>
        <taxon>Gammaproteobacteria</taxon>
        <taxon>Pseudomonadales</taxon>
        <taxon>Pseudomonadaceae</taxon>
        <taxon>Pseudomonas</taxon>
    </lineage>
</organism>
<keyword evidence="2" id="KW-1185">Reference proteome</keyword>
<sequence length="66" mass="7225">MPIDGCGIVSRRGLRIFVGYVLKHQPIGLEQIGDGLWEVIFGPIVLGRSDVRDAIDGYVTLKVSPM</sequence>
<gene>
    <name evidence="1" type="ORF">JV551A3_V1_700286</name>
</gene>
<dbReference type="Proteomes" id="UP000294335">
    <property type="component" value="Unassembled WGS sequence"/>
</dbReference>
<evidence type="ECO:0000313" key="1">
    <source>
        <dbReference type="EMBL" id="SPO60014.1"/>
    </source>
</evidence>
<reference evidence="1 2" key="1">
    <citation type="submission" date="2018-02" db="EMBL/GenBank/DDBJ databases">
        <authorList>
            <person name="Dubost A."/>
        </authorList>
    </citation>
    <scope>NUCLEOTIDE SEQUENCE [LARGE SCALE GENOMIC DNA]</scope>
    <source>
        <strain evidence="2">JV551A3</strain>
    </source>
</reference>
<protein>
    <submittedName>
        <fullName evidence="1">Uncharacterized protein</fullName>
    </submittedName>
</protein>